<feature type="domain" description="Zinc-ribbon" evidence="2">
    <location>
        <begin position="7"/>
        <end position="29"/>
    </location>
</feature>
<keyword evidence="1" id="KW-1133">Transmembrane helix</keyword>
<protein>
    <submittedName>
        <fullName evidence="3">Zinc-ribbon domain-containing protein</fullName>
    </submittedName>
</protein>
<dbReference type="InterPro" id="IPR026870">
    <property type="entry name" value="Zinc_ribbon_dom"/>
</dbReference>
<reference evidence="4" key="1">
    <citation type="journal article" date="2019" name="Int. J. Syst. Evol. Microbiol.">
        <title>The Global Catalogue of Microorganisms (GCM) 10K type strain sequencing project: providing services to taxonomists for standard genome sequencing and annotation.</title>
        <authorList>
            <consortium name="The Broad Institute Genomics Platform"/>
            <consortium name="The Broad Institute Genome Sequencing Center for Infectious Disease"/>
            <person name="Wu L."/>
            <person name="Ma J."/>
        </authorList>
    </citation>
    <scope>NUCLEOTIDE SEQUENCE [LARGE SCALE GENOMIC DNA]</scope>
    <source>
        <strain evidence="4">CCM 8907</strain>
    </source>
</reference>
<keyword evidence="1" id="KW-0812">Transmembrane</keyword>
<accession>A0ABW1TNK5</accession>
<evidence type="ECO:0000313" key="3">
    <source>
        <dbReference type="EMBL" id="MFC6275297.1"/>
    </source>
</evidence>
<evidence type="ECO:0000313" key="4">
    <source>
        <dbReference type="Proteomes" id="UP001596191"/>
    </source>
</evidence>
<name>A0ABW1TNK5_9LACO</name>
<gene>
    <name evidence="3" type="ORF">ACFQET_07190</name>
</gene>
<dbReference type="RefSeq" id="WP_125641670.1">
    <property type="nucleotide sequence ID" value="NZ_JBHSSJ010000008.1"/>
</dbReference>
<evidence type="ECO:0000256" key="1">
    <source>
        <dbReference type="SAM" id="Phobius"/>
    </source>
</evidence>
<keyword evidence="1" id="KW-0472">Membrane</keyword>
<feature type="transmembrane region" description="Helical" evidence="1">
    <location>
        <begin position="98"/>
        <end position="124"/>
    </location>
</feature>
<dbReference type="EMBL" id="JBHSSJ010000008">
    <property type="protein sequence ID" value="MFC6275297.1"/>
    <property type="molecule type" value="Genomic_DNA"/>
</dbReference>
<sequence>MEDRFKFCPKCGTQVANDVAFCPKCGTNLTGEGMPDTTSQQDAPVPAKPEKSPNAALLITLGWISAVISLLFVPILFGAAGAFCGYRLTRFPGNRTAGVVLMVFAILFGVVGVIMGAIVGSTLYGS</sequence>
<dbReference type="Proteomes" id="UP001596191">
    <property type="component" value="Unassembled WGS sequence"/>
</dbReference>
<feature type="transmembrane region" description="Helical" evidence="1">
    <location>
        <begin position="55"/>
        <end position="86"/>
    </location>
</feature>
<keyword evidence="4" id="KW-1185">Reference proteome</keyword>
<dbReference type="Pfam" id="PF13240">
    <property type="entry name" value="Zn_Ribbon_1"/>
    <property type="match status" value="1"/>
</dbReference>
<comment type="caution">
    <text evidence="3">The sequence shown here is derived from an EMBL/GenBank/DDBJ whole genome shotgun (WGS) entry which is preliminary data.</text>
</comment>
<proteinExistence type="predicted"/>
<evidence type="ECO:0000259" key="2">
    <source>
        <dbReference type="Pfam" id="PF13240"/>
    </source>
</evidence>
<organism evidence="3 4">
    <name type="scientific">Levilactobacillus tangyuanensis</name>
    <dbReference type="NCBI Taxonomy" id="2486021"/>
    <lineage>
        <taxon>Bacteria</taxon>
        <taxon>Bacillati</taxon>
        <taxon>Bacillota</taxon>
        <taxon>Bacilli</taxon>
        <taxon>Lactobacillales</taxon>
        <taxon>Lactobacillaceae</taxon>
        <taxon>Levilactobacillus</taxon>
    </lineage>
</organism>